<organism evidence="1 2">
    <name type="scientific">Vermiconidia calcicola</name>
    <dbReference type="NCBI Taxonomy" id="1690605"/>
    <lineage>
        <taxon>Eukaryota</taxon>
        <taxon>Fungi</taxon>
        <taxon>Dikarya</taxon>
        <taxon>Ascomycota</taxon>
        <taxon>Pezizomycotina</taxon>
        <taxon>Dothideomycetes</taxon>
        <taxon>Dothideomycetidae</taxon>
        <taxon>Mycosphaerellales</taxon>
        <taxon>Extremaceae</taxon>
        <taxon>Vermiconidia</taxon>
    </lineage>
</organism>
<keyword evidence="2" id="KW-1185">Reference proteome</keyword>
<dbReference type="EMBL" id="JAUTXU010000141">
    <property type="protein sequence ID" value="KAK3704268.1"/>
    <property type="molecule type" value="Genomic_DNA"/>
</dbReference>
<evidence type="ECO:0000313" key="1">
    <source>
        <dbReference type="EMBL" id="KAK3704268.1"/>
    </source>
</evidence>
<comment type="caution">
    <text evidence="1">The sequence shown here is derived from an EMBL/GenBank/DDBJ whole genome shotgun (WGS) entry which is preliminary data.</text>
</comment>
<protein>
    <submittedName>
        <fullName evidence="1">Kinetochore-associated Ndc80 complex subunit spc25</fullName>
    </submittedName>
</protein>
<gene>
    <name evidence="1" type="primary">SPC25_2</name>
    <name evidence="1" type="ORF">LTR37_013942</name>
</gene>
<name>A0ACC3MVQ4_9PEZI</name>
<evidence type="ECO:0000313" key="2">
    <source>
        <dbReference type="Proteomes" id="UP001281147"/>
    </source>
</evidence>
<sequence>MATLTMTPSRFGNSFSGSQSQYGASAPSMADTLPSIDFGFNELRERMAQFTMRFDEFIERGRKRVLEERNAFRMNVAETEDVQRTRKTAIVELESKSSTHAQTLAKEAAETDEMHEAIRTLSAQKEEHIERRDRIKDDINSVQAIIKQKREAQAVHQRALESQARHNIPELRFWEHCLGLRIEASGFGVEDQLRFVFGCVDERDQSKEVWFELLMGAKEYEVPSTKPKLEKERLEETLDRLNETKEVGPFLKAMRSIFVEALKS</sequence>
<dbReference type="Proteomes" id="UP001281147">
    <property type="component" value="Unassembled WGS sequence"/>
</dbReference>
<proteinExistence type="predicted"/>
<reference evidence="1" key="1">
    <citation type="submission" date="2023-07" db="EMBL/GenBank/DDBJ databases">
        <title>Black Yeasts Isolated from many extreme environments.</title>
        <authorList>
            <person name="Coleine C."/>
            <person name="Stajich J.E."/>
            <person name="Selbmann L."/>
        </authorList>
    </citation>
    <scope>NUCLEOTIDE SEQUENCE</scope>
    <source>
        <strain evidence="1">CCFEE 5714</strain>
    </source>
</reference>
<accession>A0ACC3MVQ4</accession>